<name>A0A1I1JZP4_9SPHI</name>
<dbReference type="InterPro" id="IPR052063">
    <property type="entry name" value="Polysaccharide_Lyase_1"/>
</dbReference>
<evidence type="ECO:0000256" key="2">
    <source>
        <dbReference type="ARBA" id="ARBA00022729"/>
    </source>
</evidence>
<evidence type="ECO:0000256" key="4">
    <source>
        <dbReference type="ARBA" id="ARBA00023180"/>
    </source>
</evidence>
<dbReference type="InterPro" id="IPR011050">
    <property type="entry name" value="Pectin_lyase_fold/virulence"/>
</dbReference>
<dbReference type="SUPFAM" id="SSF49313">
    <property type="entry name" value="Cadherin-like"/>
    <property type="match status" value="1"/>
</dbReference>
<protein>
    <submittedName>
        <fullName evidence="8">Gliding motility-associated C-terminal domain-containing protein</fullName>
    </submittedName>
</protein>
<dbReference type="OrthoDB" id="9814380at2"/>
<dbReference type="SUPFAM" id="SSF49265">
    <property type="entry name" value="Fibronectin type III"/>
    <property type="match status" value="1"/>
</dbReference>
<evidence type="ECO:0000256" key="1">
    <source>
        <dbReference type="ARBA" id="ARBA00022723"/>
    </source>
</evidence>
<keyword evidence="9" id="KW-1185">Reference proteome</keyword>
<dbReference type="InterPro" id="IPR012334">
    <property type="entry name" value="Pectin_lyas_fold"/>
</dbReference>
<keyword evidence="2 5" id="KW-0732">Signal</keyword>
<dbReference type="STRING" id="623281.SAMN05421747_1146"/>
<dbReference type="GO" id="GO:0004553">
    <property type="term" value="F:hydrolase activity, hydrolyzing O-glycosyl compounds"/>
    <property type="evidence" value="ECO:0007669"/>
    <property type="project" value="UniProtKB-ARBA"/>
</dbReference>
<dbReference type="PROSITE" id="PS50853">
    <property type="entry name" value="FN3"/>
    <property type="match status" value="2"/>
</dbReference>
<dbReference type="SUPFAM" id="SSF49899">
    <property type="entry name" value="Concanavalin A-like lectins/glucanases"/>
    <property type="match status" value="4"/>
</dbReference>
<keyword evidence="1" id="KW-0479">Metal-binding</keyword>
<dbReference type="SUPFAM" id="SSF51126">
    <property type="entry name" value="Pectin lyase-like"/>
    <property type="match status" value="1"/>
</dbReference>
<reference evidence="8 9" key="1">
    <citation type="submission" date="2016-10" db="EMBL/GenBank/DDBJ databases">
        <authorList>
            <person name="de Groot N.N."/>
        </authorList>
    </citation>
    <scope>NUCLEOTIDE SEQUENCE [LARGE SCALE GENOMIC DNA]</scope>
    <source>
        <strain evidence="8 9">DSM 22900</strain>
    </source>
</reference>
<dbReference type="SMART" id="SM00560">
    <property type="entry name" value="LamGL"/>
    <property type="match status" value="4"/>
</dbReference>
<dbReference type="GO" id="GO:0007156">
    <property type="term" value="P:homophilic cell adhesion via plasma membrane adhesion molecules"/>
    <property type="evidence" value="ECO:0007669"/>
    <property type="project" value="InterPro"/>
</dbReference>
<keyword evidence="3" id="KW-1015">Disulfide bond</keyword>
<accession>A0A1I1JZP4</accession>
<dbReference type="GO" id="GO:0016020">
    <property type="term" value="C:membrane"/>
    <property type="evidence" value="ECO:0007669"/>
    <property type="project" value="InterPro"/>
</dbReference>
<dbReference type="NCBIfam" id="TIGR04131">
    <property type="entry name" value="Bac_Flav_CTERM"/>
    <property type="match status" value="1"/>
</dbReference>
<dbReference type="GO" id="GO:0005975">
    <property type="term" value="P:carbohydrate metabolic process"/>
    <property type="evidence" value="ECO:0007669"/>
    <property type="project" value="UniProtKB-ARBA"/>
</dbReference>
<proteinExistence type="predicted"/>
<feature type="domain" description="Fibronectin type-III" evidence="7">
    <location>
        <begin position="470"/>
        <end position="565"/>
    </location>
</feature>
<dbReference type="InterPro" id="IPR026341">
    <property type="entry name" value="T9SS_type_B"/>
</dbReference>
<dbReference type="Proteomes" id="UP000199577">
    <property type="component" value="Unassembled WGS sequence"/>
</dbReference>
<dbReference type="InterPro" id="IPR003961">
    <property type="entry name" value="FN3_dom"/>
</dbReference>
<evidence type="ECO:0000259" key="7">
    <source>
        <dbReference type="PROSITE" id="PS50853"/>
    </source>
</evidence>
<dbReference type="InterPro" id="IPR036116">
    <property type="entry name" value="FN3_sf"/>
</dbReference>
<evidence type="ECO:0000313" key="8">
    <source>
        <dbReference type="EMBL" id="SFC53976.1"/>
    </source>
</evidence>
<gene>
    <name evidence="8" type="ORF">SAMN05421747_1146</name>
</gene>
<dbReference type="InterPro" id="IPR013320">
    <property type="entry name" value="ConA-like_dom_sf"/>
</dbReference>
<dbReference type="RefSeq" id="WP_090974226.1">
    <property type="nucleotide sequence ID" value="NZ_FOLL01000014.1"/>
</dbReference>
<feature type="domain" description="Fibronectin type-III" evidence="7">
    <location>
        <begin position="576"/>
        <end position="667"/>
    </location>
</feature>
<dbReference type="Gene3D" id="2.60.40.60">
    <property type="entry name" value="Cadherins"/>
    <property type="match status" value="1"/>
</dbReference>
<feature type="chain" id="PRO_5011789991" evidence="5">
    <location>
        <begin position="30"/>
        <end position="2168"/>
    </location>
</feature>
<evidence type="ECO:0000259" key="6">
    <source>
        <dbReference type="PROSITE" id="PS50268"/>
    </source>
</evidence>
<evidence type="ECO:0000256" key="5">
    <source>
        <dbReference type="SAM" id="SignalP"/>
    </source>
</evidence>
<dbReference type="InterPro" id="IPR013783">
    <property type="entry name" value="Ig-like_fold"/>
</dbReference>
<dbReference type="PANTHER" id="PTHR42970:SF1">
    <property type="entry name" value="PECTATE LYASE C-RELATED"/>
    <property type="match status" value="1"/>
</dbReference>
<evidence type="ECO:0000313" key="9">
    <source>
        <dbReference type="Proteomes" id="UP000199577"/>
    </source>
</evidence>
<dbReference type="InterPro" id="IPR002126">
    <property type="entry name" value="Cadherin-like_dom"/>
</dbReference>
<dbReference type="GO" id="GO:0005509">
    <property type="term" value="F:calcium ion binding"/>
    <property type="evidence" value="ECO:0007669"/>
    <property type="project" value="InterPro"/>
</dbReference>
<keyword evidence="4" id="KW-0325">Glycoprotein</keyword>
<evidence type="ECO:0000256" key="3">
    <source>
        <dbReference type="ARBA" id="ARBA00023157"/>
    </source>
</evidence>
<dbReference type="Gene3D" id="2.60.40.10">
    <property type="entry name" value="Immunoglobulins"/>
    <property type="match status" value="3"/>
</dbReference>
<feature type="domain" description="Cadherin" evidence="6">
    <location>
        <begin position="1798"/>
        <end position="1896"/>
    </location>
</feature>
<dbReference type="InterPro" id="IPR015919">
    <property type="entry name" value="Cadherin-like_sf"/>
</dbReference>
<dbReference type="Gene3D" id="2.60.120.200">
    <property type="match status" value="4"/>
</dbReference>
<dbReference type="Pfam" id="PF13585">
    <property type="entry name" value="CHU_C"/>
    <property type="match status" value="1"/>
</dbReference>
<feature type="signal peptide" evidence="5">
    <location>
        <begin position="1"/>
        <end position="29"/>
    </location>
</feature>
<dbReference type="PANTHER" id="PTHR42970">
    <property type="entry name" value="PECTATE LYASE C-RELATED"/>
    <property type="match status" value="1"/>
</dbReference>
<sequence length="2168" mass="234556">MKKLLNYFCGITAALVALLLWCSPSPVQGQTLAFPGAEGFGRYATGARGHANPQVYVVTNLNDSGPGSLRDAVSQPGRFVVFAVGGVITLQSRLVIPPNTTIAGQTAPGDGIVVYGRGISYSGANNVITRFMRFRCGVNSGAGRNEDALGIANGHDMIFDHLSVSWGIDEVFSINWDNRGTDPDNITIQNSIIGQGVHRHNHSAGGLMEPGGKVSILRSLYHSNKTRNPKVKGINEFVNNVVYNFGNAGNTYGHSVSGDGYIMGGSASTSHVNIVNNYFIAGPHTPSRNTPFSRGTPTFNLYASGNYWDDNKDGALNGSLIPEDASGYPGVEPGNFQAQPYEYPYTPNALTAQQAYDWVLANVGANFPRRDQVDELIIAELASVGTEAVYVYREDDLPLANGGLGVVDGAPAPLDTDGDGIPDEWEDANGLDKHDPADALAESNIDPNYLNIEVYINSLVDGEAPDFIRPPSQITLAAESEEDPEGSTITLTWSDNGNEEGTVVIERSADGAVYAQVAAVAIGTETYVDNEGTLPNTTYYYRLKIVTGDDESSSYVFRSITTPPIPTAPETPSQPMPGDSYGYVAIDASGQASVRWSGSENTATYLVFLGTSAESLAQVAEVPAASGPTAVFEGLEHGQTYFWRVDAVNDRGTATGVVWSFRVTPEFERGLVGHWAFDEEEGPELLDASPYETHGLLGTDDVGQVRISGIKGGAVDLSTVDRNMYPISIPHADHLYLSHGSFSISFWMKGSTADLPPDNNSSAYLLCKGSITRNEHTGATGKRFNIELKNNQFRFAIDDDNDAGGGGKDEVGIDGRPFFVDDWVHVVVIRDAEARQLRVYRNGEVVGQTAIQRALSGIGEASDLVIGNIGVLEFLSSQNASAPYTGQLDELRLFNHVLSEQEIMEEFARAAGVQKAHTPVPAHGQRSSEANRAEVTWAGGALAETFLVYFGTSADALEQVAELPATTTSYVFEGLQAESAYFWRVDAKAGEDVAEGDTWSFQTAAPPPESRELVAHYKLDETSGTVVHDASKYGNHGMLRDFGEDPWIADGKFGGGIHYTTTASTGAIVVPAAAQNAFDEHSFTISLWMRADENTYGPTSATNSYLIHKGAFASAEGGKWYGIQLHHNGNINFSIDDDVVKTDASTNANNAGLFSGEWKHVVAVRDRNARKTRLYIDGELLSEVDDGTEGGIAMPEMDLTIGNSRENRPYRDDLDDVRLYNYALSDEEIGALFQGMADRELVAHYRLDETSGNVVTDSSPYGNHGVLRDFGDDPWISDGKRGGAIHYTTTAPTGAIVVPAAAQNAFDQNSFTISLWMRGNENTYTPSANNAYLIHKGAFASAEGGKWYGIQLHHNGNIVFSIDDDIVKTDAATNANDAGLFSGEWKHVVAVRDRDAGKTRLYIDGELKAESNDGTVEGIAMPEMDLTIGNSRENRPYRDDLDDVRLYNYALSPEEIAELFTPPREELQPVAHYKLDETSGTVVTDSSPYGNHGMLRDFGGSPWISDGKHGGAIHYTTTAPTGAIVVPAAAQNAFDQNSFTISLWMRGDENTYTPSANNAYLIHKGAFASAEGGKWYGIQLHHNGNIVFSIDDDIVKTDAATNANNAGLFNGEWKHVVAVRDRDAGKTRLYIDGELKAESNDGTVEGIAMPEMDLTIGNSRENRPYRDDLDDVRLYNVALSPAQIKNLFESKPVMNPVQNVSPENGATDIPVSGTTFVWEGEAESYTLRLGTSPVDLAPVAEGITEQLYAHTSLLAHGTTYYWRVDALAEGGVEYGETWSFQTEALALPVINADEVLGVNQYSTEGTLIAQLTASNPEGEVLTGWRITQNTDVNGNGIAAFALNAETGELTINDAGDFDYEEGRVLEVKVRVSNSLGESDEATIQVVVNFVNTPPSFDEIADVAYCFTPEERTITISGINAGLEEGQSVELSLSANPSRLFHTLSITQPENGVAHLTYTPKAGIDDQVTVTVTAKDDGGTAHGGQDTYSQTFTLAIAAQPDISLLADKQRLQRGESVRLEVRNNARSAVALTWTYNDQTIETNVLTARLTETTTFTVKAVNEFGCEGEASITIEVFEPEALEVSNVVTPNGDGINDTWVVRNIEHYPGNEVKIFDISGRIIHQAKDYQNDWNGTYQGRPLAEGTYYFIITFGGGREPQKGYINIIRDNR</sequence>
<dbReference type="PROSITE" id="PS50268">
    <property type="entry name" value="CADHERIN_2"/>
    <property type="match status" value="1"/>
</dbReference>
<dbReference type="EMBL" id="FOLL01000014">
    <property type="protein sequence ID" value="SFC53976.1"/>
    <property type="molecule type" value="Genomic_DNA"/>
</dbReference>
<dbReference type="Pfam" id="PF13385">
    <property type="entry name" value="Laminin_G_3"/>
    <property type="match status" value="4"/>
</dbReference>
<dbReference type="InterPro" id="IPR006558">
    <property type="entry name" value="LamG-like"/>
</dbReference>
<dbReference type="Gene3D" id="2.160.20.10">
    <property type="entry name" value="Single-stranded right-handed beta-helix, Pectin lyase-like"/>
    <property type="match status" value="1"/>
</dbReference>
<organism evidence="8 9">
    <name type="scientific">Parapedobacter composti</name>
    <dbReference type="NCBI Taxonomy" id="623281"/>
    <lineage>
        <taxon>Bacteria</taxon>
        <taxon>Pseudomonadati</taxon>
        <taxon>Bacteroidota</taxon>
        <taxon>Sphingobacteriia</taxon>
        <taxon>Sphingobacteriales</taxon>
        <taxon>Sphingobacteriaceae</taxon>
        <taxon>Parapedobacter</taxon>
    </lineage>
</organism>